<dbReference type="GO" id="GO:0051087">
    <property type="term" value="F:protein-folding chaperone binding"/>
    <property type="evidence" value="ECO:0007669"/>
    <property type="project" value="InterPro"/>
</dbReference>
<dbReference type="CDD" id="cd06257">
    <property type="entry name" value="DnaJ"/>
    <property type="match status" value="1"/>
</dbReference>
<evidence type="ECO:0000256" key="3">
    <source>
        <dbReference type="ARBA" id="ARBA00025596"/>
    </source>
</evidence>
<dbReference type="InterPro" id="IPR036386">
    <property type="entry name" value="HscB_C_sf"/>
</dbReference>
<evidence type="ECO:0000256" key="2">
    <source>
        <dbReference type="ARBA" id="ARBA00023186"/>
    </source>
</evidence>
<dbReference type="GO" id="GO:0001671">
    <property type="term" value="F:ATPase activator activity"/>
    <property type="evidence" value="ECO:0007669"/>
    <property type="project" value="InterPro"/>
</dbReference>
<keyword evidence="2 4" id="KW-0143">Chaperone</keyword>
<evidence type="ECO:0000313" key="8">
    <source>
        <dbReference type="Proteomes" id="UP000248395"/>
    </source>
</evidence>
<dbReference type="EMBL" id="QJKC01000029">
    <property type="protein sequence ID" value="PXX39867.1"/>
    <property type="molecule type" value="Genomic_DNA"/>
</dbReference>
<dbReference type="Proteomes" id="UP000248395">
    <property type="component" value="Unassembled WGS sequence"/>
</dbReference>
<dbReference type="SUPFAM" id="SSF47144">
    <property type="entry name" value="HSC20 (HSCB), C-terminal oligomerisation domain"/>
    <property type="match status" value="1"/>
</dbReference>
<dbReference type="Gene3D" id="1.20.1280.20">
    <property type="entry name" value="HscB, C-terminal domain"/>
    <property type="match status" value="1"/>
</dbReference>
<dbReference type="Pfam" id="PF00226">
    <property type="entry name" value="DnaJ"/>
    <property type="match status" value="1"/>
</dbReference>
<evidence type="ECO:0000259" key="6">
    <source>
        <dbReference type="PROSITE" id="PS50076"/>
    </source>
</evidence>
<feature type="domain" description="J" evidence="6">
    <location>
        <begin position="8"/>
        <end position="80"/>
    </location>
</feature>
<comment type="caution">
    <text evidence="7">The sequence shown here is derived from an EMBL/GenBank/DDBJ whole genome shotgun (WGS) entry which is preliminary data.</text>
</comment>
<organism evidence="7 8">
    <name type="scientific">Aquitalea magnusonii</name>
    <dbReference type="NCBI Taxonomy" id="332411"/>
    <lineage>
        <taxon>Bacteria</taxon>
        <taxon>Pseudomonadati</taxon>
        <taxon>Pseudomonadota</taxon>
        <taxon>Betaproteobacteria</taxon>
        <taxon>Neisseriales</taxon>
        <taxon>Chromobacteriaceae</taxon>
        <taxon>Aquitalea</taxon>
    </lineage>
</organism>
<dbReference type="GO" id="GO:0051259">
    <property type="term" value="P:protein complex oligomerization"/>
    <property type="evidence" value="ECO:0007669"/>
    <property type="project" value="InterPro"/>
</dbReference>
<dbReference type="Pfam" id="PF07743">
    <property type="entry name" value="HSCB_C"/>
    <property type="match status" value="1"/>
</dbReference>
<keyword evidence="8" id="KW-1185">Reference proteome</keyword>
<comment type="similarity">
    <text evidence="1 4">Belongs to the HscB family.</text>
</comment>
<dbReference type="RefSeq" id="WP_059286358.1">
    <property type="nucleotide sequence ID" value="NZ_LNQU01000074.1"/>
</dbReference>
<name>A0A318J0S3_9NEIS</name>
<dbReference type="InterPro" id="IPR009073">
    <property type="entry name" value="HscB_oligo_C"/>
</dbReference>
<dbReference type="Gene3D" id="1.10.287.110">
    <property type="entry name" value="DnaJ domain"/>
    <property type="match status" value="1"/>
</dbReference>
<comment type="subunit">
    <text evidence="4">Interacts with HscA and stimulates its ATPase activity.</text>
</comment>
<dbReference type="InterPro" id="IPR001623">
    <property type="entry name" value="DnaJ_domain"/>
</dbReference>
<dbReference type="InterPro" id="IPR036869">
    <property type="entry name" value="J_dom_sf"/>
</dbReference>
<dbReference type="HAMAP" id="MF_00682">
    <property type="entry name" value="HscB"/>
    <property type="match status" value="1"/>
</dbReference>
<dbReference type="OrthoDB" id="287587at2"/>
<dbReference type="GO" id="GO:0044571">
    <property type="term" value="P:[2Fe-2S] cluster assembly"/>
    <property type="evidence" value="ECO:0007669"/>
    <property type="project" value="InterPro"/>
</dbReference>
<proteinExistence type="inferred from homology"/>
<dbReference type="PANTHER" id="PTHR14021:SF15">
    <property type="entry name" value="IRON-SULFUR CLUSTER CO-CHAPERONE PROTEIN HSCB"/>
    <property type="match status" value="1"/>
</dbReference>
<protein>
    <recommendedName>
        <fullName evidence="4">Co-chaperone protein HscB homolog</fullName>
    </recommendedName>
</protein>
<evidence type="ECO:0000256" key="4">
    <source>
        <dbReference type="HAMAP-Rule" id="MF_00682"/>
    </source>
</evidence>
<dbReference type="GO" id="GO:0006457">
    <property type="term" value="P:protein folding"/>
    <property type="evidence" value="ECO:0007669"/>
    <property type="project" value="UniProtKB-UniRule"/>
</dbReference>
<accession>A0A318J0S3</accession>
<feature type="coiled-coil region" evidence="5">
    <location>
        <begin position="117"/>
        <end position="151"/>
    </location>
</feature>
<dbReference type="SMART" id="SM00271">
    <property type="entry name" value="DnaJ"/>
    <property type="match status" value="1"/>
</dbReference>
<evidence type="ECO:0000256" key="1">
    <source>
        <dbReference type="ARBA" id="ARBA00010476"/>
    </source>
</evidence>
<dbReference type="PROSITE" id="PS50076">
    <property type="entry name" value="DNAJ_2"/>
    <property type="match status" value="1"/>
</dbReference>
<dbReference type="NCBIfam" id="TIGR00714">
    <property type="entry name" value="hscB"/>
    <property type="match status" value="1"/>
</dbReference>
<gene>
    <name evidence="4" type="primary">hscB</name>
    <name evidence="7" type="ORF">DFR38_12915</name>
</gene>
<dbReference type="InterPro" id="IPR004640">
    <property type="entry name" value="HscB"/>
</dbReference>
<dbReference type="SUPFAM" id="SSF46565">
    <property type="entry name" value="Chaperone J-domain"/>
    <property type="match status" value="1"/>
</dbReference>
<reference evidence="7 8" key="1">
    <citation type="submission" date="2018-05" db="EMBL/GenBank/DDBJ databases">
        <title>Genomic Encyclopedia of Type Strains, Phase IV (KMG-IV): sequencing the most valuable type-strain genomes for metagenomic binning, comparative biology and taxonomic classification.</title>
        <authorList>
            <person name="Goeker M."/>
        </authorList>
    </citation>
    <scope>NUCLEOTIDE SEQUENCE [LARGE SCALE GENOMIC DNA]</scope>
    <source>
        <strain evidence="7 8">DSM 25134</strain>
    </source>
</reference>
<keyword evidence="5" id="KW-0175">Coiled coil</keyword>
<dbReference type="AlphaFoldDB" id="A0A318J0S3"/>
<comment type="function">
    <text evidence="3 4">Co-chaperone involved in the maturation of iron-sulfur cluster-containing proteins. Seems to help targeting proteins to be folded toward HscA.</text>
</comment>
<evidence type="ECO:0000313" key="7">
    <source>
        <dbReference type="EMBL" id="PXX39867.1"/>
    </source>
</evidence>
<sequence length="177" mass="20037">MTTEFSRDFFQLFGLSRRFALDSQQLEQSWRAAAAAVHPDRYASSPDAEKRMALMQATQVNEAYQTLKSPLRRARYLLSLQGVDTQEETNTSMPLDFLMAQMEWRESIEEARDSSDVDALEALSSRLRSDKRALEAELGEALDRAADLDAAAVMVRKLRFLEKLDQEIGDAIETLLG</sequence>
<dbReference type="PANTHER" id="PTHR14021">
    <property type="entry name" value="IRON-SULFUR CLUSTER CO-CHAPERONE PROTEIN HSCB"/>
    <property type="match status" value="1"/>
</dbReference>
<evidence type="ECO:0000256" key="5">
    <source>
        <dbReference type="SAM" id="Coils"/>
    </source>
</evidence>
<dbReference type="NCBIfam" id="NF002935">
    <property type="entry name" value="PRK03578.1"/>
    <property type="match status" value="1"/>
</dbReference>
<dbReference type="GO" id="GO:1990230">
    <property type="term" value="C:iron-sulfur cluster transfer complex"/>
    <property type="evidence" value="ECO:0007669"/>
    <property type="project" value="TreeGrafter"/>
</dbReference>